<dbReference type="Pfam" id="PF00089">
    <property type="entry name" value="Trypsin"/>
    <property type="match status" value="1"/>
</dbReference>
<evidence type="ECO:0000256" key="2">
    <source>
        <dbReference type="ARBA" id="ARBA00022525"/>
    </source>
</evidence>
<evidence type="ECO:0000256" key="6">
    <source>
        <dbReference type="ARBA" id="ARBA00023157"/>
    </source>
</evidence>
<dbReference type="PROSITE" id="PS50240">
    <property type="entry name" value="TRYPSIN_DOM"/>
    <property type="match status" value="1"/>
</dbReference>
<feature type="chain" id="PRO_5043576317" description="Peptidase S1 domain-containing protein" evidence="8">
    <location>
        <begin position="17"/>
        <end position="277"/>
    </location>
</feature>
<dbReference type="PROSITE" id="PS00135">
    <property type="entry name" value="TRYPSIN_SER"/>
    <property type="match status" value="1"/>
</dbReference>
<dbReference type="Gene3D" id="2.40.10.10">
    <property type="entry name" value="Trypsin-like serine proteases"/>
    <property type="match status" value="2"/>
</dbReference>
<dbReference type="PANTHER" id="PTHR24252">
    <property type="entry name" value="ACROSIN-RELATED"/>
    <property type="match status" value="1"/>
</dbReference>
<keyword evidence="2" id="KW-0964">Secreted</keyword>
<feature type="signal peptide" evidence="8">
    <location>
        <begin position="1"/>
        <end position="16"/>
    </location>
</feature>
<dbReference type="SUPFAM" id="SSF50494">
    <property type="entry name" value="Trypsin-like serine proteases"/>
    <property type="match status" value="1"/>
</dbReference>
<dbReference type="AlphaFoldDB" id="A0AAW2HZP6"/>
<dbReference type="GO" id="GO:0016485">
    <property type="term" value="P:protein processing"/>
    <property type="evidence" value="ECO:0007669"/>
    <property type="project" value="UniProtKB-ARBA"/>
</dbReference>
<name>A0AAW2HZP6_9NEOP</name>
<dbReference type="PRINTS" id="PR00722">
    <property type="entry name" value="CHYMOTRYPSIN"/>
</dbReference>
<protein>
    <recommendedName>
        <fullName evidence="9">Peptidase S1 domain-containing protein</fullName>
    </recommendedName>
</protein>
<dbReference type="InterPro" id="IPR018114">
    <property type="entry name" value="TRYPSIN_HIS"/>
</dbReference>
<gene>
    <name evidence="10" type="ORF">PYX00_002814</name>
</gene>
<evidence type="ECO:0000256" key="5">
    <source>
        <dbReference type="ARBA" id="ARBA00022825"/>
    </source>
</evidence>
<dbReference type="InterPro" id="IPR001314">
    <property type="entry name" value="Peptidase_S1A"/>
</dbReference>
<accession>A0AAW2HZP6</accession>
<dbReference type="PROSITE" id="PS00134">
    <property type="entry name" value="TRYPSIN_HIS"/>
    <property type="match status" value="1"/>
</dbReference>
<proteinExistence type="predicted"/>
<dbReference type="GO" id="GO:0004252">
    <property type="term" value="F:serine-type endopeptidase activity"/>
    <property type="evidence" value="ECO:0007669"/>
    <property type="project" value="InterPro"/>
</dbReference>
<dbReference type="FunFam" id="2.40.10.10:FF:000047">
    <property type="entry name" value="Trypsin eta"/>
    <property type="match status" value="1"/>
</dbReference>
<feature type="domain" description="Peptidase S1" evidence="9">
    <location>
        <begin position="41"/>
        <end position="277"/>
    </location>
</feature>
<comment type="caution">
    <text evidence="10">The sequence shown here is derived from an EMBL/GenBank/DDBJ whole genome shotgun (WGS) entry which is preliminary data.</text>
</comment>
<evidence type="ECO:0000256" key="3">
    <source>
        <dbReference type="ARBA" id="ARBA00022670"/>
    </source>
</evidence>
<dbReference type="InterPro" id="IPR001254">
    <property type="entry name" value="Trypsin_dom"/>
</dbReference>
<dbReference type="CDD" id="cd00190">
    <property type="entry name" value="Tryp_SPc"/>
    <property type="match status" value="1"/>
</dbReference>
<evidence type="ECO:0000256" key="8">
    <source>
        <dbReference type="SAM" id="SignalP"/>
    </source>
</evidence>
<dbReference type="InterPro" id="IPR033116">
    <property type="entry name" value="TRYPSIN_SER"/>
</dbReference>
<keyword evidence="3 7" id="KW-0645">Protease</keyword>
<dbReference type="InterPro" id="IPR009003">
    <property type="entry name" value="Peptidase_S1_PA"/>
</dbReference>
<keyword evidence="4 7" id="KW-0378">Hydrolase</keyword>
<reference evidence="10" key="1">
    <citation type="journal article" date="2024" name="Gigascience">
        <title>Chromosome-level genome of the poultry shaft louse Menopon gallinae provides insight into the host-switching and adaptive evolution of parasitic lice.</title>
        <authorList>
            <person name="Xu Y."/>
            <person name="Ma L."/>
            <person name="Liu S."/>
            <person name="Liang Y."/>
            <person name="Liu Q."/>
            <person name="He Z."/>
            <person name="Tian L."/>
            <person name="Duan Y."/>
            <person name="Cai W."/>
            <person name="Li H."/>
            <person name="Song F."/>
        </authorList>
    </citation>
    <scope>NUCLEOTIDE SEQUENCE</scope>
    <source>
        <strain evidence="10">Cailab_2023a</strain>
    </source>
</reference>
<keyword evidence="6" id="KW-1015">Disulfide bond</keyword>
<evidence type="ECO:0000313" key="10">
    <source>
        <dbReference type="EMBL" id="KAL0274765.1"/>
    </source>
</evidence>
<dbReference type="GO" id="GO:0005576">
    <property type="term" value="C:extracellular region"/>
    <property type="evidence" value="ECO:0007669"/>
    <property type="project" value="UniProtKB-SubCell"/>
</dbReference>
<comment type="subcellular location">
    <subcellularLocation>
        <location evidence="1">Secreted</location>
    </subcellularLocation>
</comment>
<evidence type="ECO:0000256" key="1">
    <source>
        <dbReference type="ARBA" id="ARBA00004613"/>
    </source>
</evidence>
<sequence length="277" mass="29788">MLKFIVLLGLAAVALGEEEVKIGFRSTERLAIQYPTYVRRIVGGQDARLGEFPYQISLQTRSQRRHFCGGSILNDHVILTAAHCVAPNYIGNPTALQIVAGLLRQSNPSGAQTIGVKRIIKHPKYTTGVQPNDIAILILASSLKFNSNVQPIRLPSPGAEFNGDTILSGWGSVSNTETPRYPDCLQKATLPLVSYDDCRKKWGNSPLDKVSNICTGPIGGTLSACSGDSGGPLVKVVDGDRILIGVVSWGSIPCGRGYPSVYTKVSSFIQFINQSMS</sequence>
<dbReference type="InterPro" id="IPR043504">
    <property type="entry name" value="Peptidase_S1_PA_chymotrypsin"/>
</dbReference>
<organism evidence="10">
    <name type="scientific">Menopon gallinae</name>
    <name type="common">poultry shaft louse</name>
    <dbReference type="NCBI Taxonomy" id="328185"/>
    <lineage>
        <taxon>Eukaryota</taxon>
        <taxon>Metazoa</taxon>
        <taxon>Ecdysozoa</taxon>
        <taxon>Arthropoda</taxon>
        <taxon>Hexapoda</taxon>
        <taxon>Insecta</taxon>
        <taxon>Pterygota</taxon>
        <taxon>Neoptera</taxon>
        <taxon>Paraneoptera</taxon>
        <taxon>Psocodea</taxon>
        <taxon>Troctomorpha</taxon>
        <taxon>Phthiraptera</taxon>
        <taxon>Amblycera</taxon>
        <taxon>Menoponidae</taxon>
        <taxon>Menopon</taxon>
    </lineage>
</organism>
<dbReference type="EMBL" id="JARGDH010000002">
    <property type="protein sequence ID" value="KAL0274765.1"/>
    <property type="molecule type" value="Genomic_DNA"/>
</dbReference>
<dbReference type="PANTHER" id="PTHR24252:SF11">
    <property type="entry name" value="ATRIAL NATRIURETIC PEPTIDE-CONVERTING ENZYME ISOFORM X1"/>
    <property type="match status" value="1"/>
</dbReference>
<evidence type="ECO:0000256" key="4">
    <source>
        <dbReference type="ARBA" id="ARBA00022801"/>
    </source>
</evidence>
<keyword evidence="5 7" id="KW-0720">Serine protease</keyword>
<dbReference type="SMART" id="SM00020">
    <property type="entry name" value="Tryp_SPc"/>
    <property type="match status" value="1"/>
</dbReference>
<keyword evidence="8" id="KW-0732">Signal</keyword>
<evidence type="ECO:0000256" key="7">
    <source>
        <dbReference type="RuleBase" id="RU363034"/>
    </source>
</evidence>
<evidence type="ECO:0000259" key="9">
    <source>
        <dbReference type="PROSITE" id="PS50240"/>
    </source>
</evidence>